<name>A0A8E0SAL1_9TREM</name>
<accession>A0A8E0SAL1</accession>
<sequence>MVSYFYKKSRRKLVQGAGNKVIHGSTGRNSPEGAQNQAVADQSFGQGREDLVDSCLSQLSDPSNELLAYYRRKVETLTGDHEHVQRRLDQIADAIGTQETLTWEIRQREAEIAELQRALSDMQVYLFQEREHVLRMYAENDRLKIRELDDRRKIQHLLQLSGLGPAEVTYFLRDSNKSTSQTKNVTDELSHQVAETDSVRDNVDTDGGKANCLSGLVVPPLVPTAPVQVVLELTASGKIIRRPGISAPNSSHTGDYEDRETSATRHTVSRSEHEAALREIEMAKASLRSLRTQLAEQTRTAREEIDALMDDRTAMQEEMDKLRKRHEDRTRQSAEQLKRCQDLLYESTKEFLAQRNQFRQAEKLWIAEKDKLLSQLEVRRVALASLPTAPKMASQSNSSHLAVQSVLPENNTILESKTWSQVINRLSDKKQEQMAQTIANLENQLDQQQKLSDMYREQVIQLEEELVKCREEGLVSKDALKQHTDKLNQRLQTVNNRYRDLERRRQLEMEGYRTDISALRKKLREVEKQLLKLTLGLTDGLDNRCGLENVDVAILEQVEASATRSMHLMNQLKSLKLKMYALEDELRRV</sequence>
<dbReference type="AlphaFoldDB" id="A0A8E0SAL1"/>
<feature type="coiled-coil region" evidence="1">
    <location>
        <begin position="431"/>
        <end position="536"/>
    </location>
</feature>
<dbReference type="PANTHER" id="PTHR22091">
    <property type="entry name" value="COILED-COIL DOMAIN-CONTAINING PROTEIN 77"/>
    <property type="match status" value="1"/>
</dbReference>
<dbReference type="Proteomes" id="UP000728185">
    <property type="component" value="Unassembled WGS sequence"/>
</dbReference>
<protein>
    <submittedName>
        <fullName evidence="3">Coiled-coil domain-containing protein 77</fullName>
    </submittedName>
</protein>
<evidence type="ECO:0000256" key="1">
    <source>
        <dbReference type="SAM" id="Coils"/>
    </source>
</evidence>
<feature type="region of interest" description="Disordered" evidence="2">
    <location>
        <begin position="17"/>
        <end position="38"/>
    </location>
</feature>
<dbReference type="GO" id="GO:0005813">
    <property type="term" value="C:centrosome"/>
    <property type="evidence" value="ECO:0007669"/>
    <property type="project" value="TreeGrafter"/>
</dbReference>
<comment type="caution">
    <text evidence="3">The sequence shown here is derived from an EMBL/GenBank/DDBJ whole genome shotgun (WGS) entry which is preliminary data.</text>
</comment>
<proteinExistence type="predicted"/>
<dbReference type="OrthoDB" id="191169at2759"/>
<dbReference type="EMBL" id="LUCM01000411">
    <property type="protein sequence ID" value="KAA0200563.1"/>
    <property type="molecule type" value="Genomic_DNA"/>
</dbReference>
<dbReference type="InterPro" id="IPR037696">
    <property type="entry name" value="CCDC77"/>
</dbReference>
<evidence type="ECO:0000313" key="3">
    <source>
        <dbReference type="EMBL" id="KAA0200563.1"/>
    </source>
</evidence>
<dbReference type="PANTHER" id="PTHR22091:SF1">
    <property type="entry name" value="COILED-COIL DOMAIN-CONTAINING PROTEIN 77"/>
    <property type="match status" value="1"/>
</dbReference>
<keyword evidence="4" id="KW-1185">Reference proteome</keyword>
<feature type="compositionally biased region" description="Polar residues" evidence="2">
    <location>
        <begin position="26"/>
        <end position="38"/>
    </location>
</feature>
<keyword evidence="1" id="KW-0175">Coiled coil</keyword>
<feature type="region of interest" description="Disordered" evidence="2">
    <location>
        <begin position="244"/>
        <end position="274"/>
    </location>
</feature>
<gene>
    <name evidence="3" type="ORF">FBUS_05795</name>
</gene>
<organism evidence="3 4">
    <name type="scientific">Fasciolopsis buskii</name>
    <dbReference type="NCBI Taxonomy" id="27845"/>
    <lineage>
        <taxon>Eukaryota</taxon>
        <taxon>Metazoa</taxon>
        <taxon>Spiralia</taxon>
        <taxon>Lophotrochozoa</taxon>
        <taxon>Platyhelminthes</taxon>
        <taxon>Trematoda</taxon>
        <taxon>Digenea</taxon>
        <taxon>Plagiorchiida</taxon>
        <taxon>Echinostomata</taxon>
        <taxon>Echinostomatoidea</taxon>
        <taxon>Fasciolidae</taxon>
        <taxon>Fasciolopsis</taxon>
    </lineage>
</organism>
<reference evidence="3" key="1">
    <citation type="submission" date="2019-05" db="EMBL/GenBank/DDBJ databases">
        <title>Annotation for the trematode Fasciolopsis buski.</title>
        <authorList>
            <person name="Choi Y.-J."/>
        </authorList>
    </citation>
    <scope>NUCLEOTIDE SEQUENCE</scope>
    <source>
        <strain evidence="3">HT</strain>
        <tissue evidence="3">Whole worm</tissue>
    </source>
</reference>
<evidence type="ECO:0000256" key="2">
    <source>
        <dbReference type="SAM" id="MobiDB-lite"/>
    </source>
</evidence>
<evidence type="ECO:0000313" key="4">
    <source>
        <dbReference type="Proteomes" id="UP000728185"/>
    </source>
</evidence>
<feature type="compositionally biased region" description="Basic and acidic residues" evidence="2">
    <location>
        <begin position="254"/>
        <end position="274"/>
    </location>
</feature>